<organism evidence="18 21">
    <name type="scientific">Fundicoccus ignavus</name>
    <dbReference type="NCBI Taxonomy" id="2664442"/>
    <lineage>
        <taxon>Bacteria</taxon>
        <taxon>Bacillati</taxon>
        <taxon>Bacillota</taxon>
        <taxon>Bacilli</taxon>
        <taxon>Lactobacillales</taxon>
        <taxon>Aerococcaceae</taxon>
        <taxon>Fundicoccus</taxon>
    </lineage>
</organism>
<dbReference type="PANTHER" id="PTHR30622">
    <property type="entry name" value="UNDECAPRENYL-DIPHOSPHATASE"/>
    <property type="match status" value="1"/>
</dbReference>
<dbReference type="GO" id="GO:0008360">
    <property type="term" value="P:regulation of cell shape"/>
    <property type="evidence" value="ECO:0007669"/>
    <property type="project" value="UniProtKB-KW"/>
</dbReference>
<reference evidence="19 20" key="1">
    <citation type="submission" date="2019-11" db="EMBL/GenBank/DDBJ databases">
        <title>Characterisation of Fundicoccus ignavus gen. nov. sp. nov., a novel genus of the family Aerococcaceae from bulk tank milk.</title>
        <authorList>
            <person name="Siebert A."/>
            <person name="Huptas C."/>
            <person name="Wenning M."/>
            <person name="Scherer S."/>
            <person name="Doll E.V."/>
        </authorList>
    </citation>
    <scope>NUCLEOTIDE SEQUENCE [LARGE SCALE GENOMIC DNA]</scope>
    <source>
        <strain evidence="19 20">DSM 109652</strain>
    </source>
</reference>
<dbReference type="HAMAP" id="MF_01006">
    <property type="entry name" value="Undec_diphosphatase"/>
    <property type="match status" value="1"/>
</dbReference>
<dbReference type="NCBIfam" id="NF001390">
    <property type="entry name" value="PRK00281.1-4"/>
    <property type="match status" value="1"/>
</dbReference>
<dbReference type="AlphaFoldDB" id="A0A844C1U4"/>
<evidence type="ECO:0000313" key="20">
    <source>
        <dbReference type="Proteomes" id="UP000440066"/>
    </source>
</evidence>
<feature type="transmembrane region" description="Helical" evidence="17">
    <location>
        <begin position="90"/>
        <end position="109"/>
    </location>
</feature>
<dbReference type="Pfam" id="PF02673">
    <property type="entry name" value="BacA"/>
    <property type="match status" value="1"/>
</dbReference>
<evidence type="ECO:0000256" key="8">
    <source>
        <dbReference type="ARBA" id="ARBA00022960"/>
    </source>
</evidence>
<dbReference type="EC" id="3.6.1.27" evidence="3 17"/>
<dbReference type="GO" id="GO:0050380">
    <property type="term" value="F:undecaprenyl-diphosphatase activity"/>
    <property type="evidence" value="ECO:0007669"/>
    <property type="project" value="UniProtKB-UniRule"/>
</dbReference>
<evidence type="ECO:0000313" key="21">
    <source>
        <dbReference type="Proteomes" id="UP000469870"/>
    </source>
</evidence>
<dbReference type="GO" id="GO:0046677">
    <property type="term" value="P:response to antibiotic"/>
    <property type="evidence" value="ECO:0007669"/>
    <property type="project" value="UniProtKB-UniRule"/>
</dbReference>
<keyword evidence="5 17" id="KW-1003">Cell membrane</keyword>
<evidence type="ECO:0000256" key="10">
    <source>
        <dbReference type="ARBA" id="ARBA00022989"/>
    </source>
</evidence>
<evidence type="ECO:0000256" key="17">
    <source>
        <dbReference type="HAMAP-Rule" id="MF_01006"/>
    </source>
</evidence>
<keyword evidence="7 17" id="KW-0378">Hydrolase</keyword>
<reference evidence="18 21" key="2">
    <citation type="submission" date="2019-11" db="EMBL/GenBank/DDBJ databases">
        <title>Characterisation of Fundicoccus ignavus gen. nov. sp. nov., a novel genus of the family Aerococcaceae isolated from bulk tank milk.</title>
        <authorList>
            <person name="Siebert A."/>
            <person name="Huptas C."/>
            <person name="Wenning M."/>
            <person name="Scherer S."/>
            <person name="Doll E.V."/>
        </authorList>
    </citation>
    <scope>NUCLEOTIDE SEQUENCE [LARGE SCALE GENOMIC DNA]</scope>
    <source>
        <strain evidence="18 21">DSM 109653</strain>
    </source>
</reference>
<dbReference type="Proteomes" id="UP000469870">
    <property type="component" value="Unassembled WGS sequence"/>
</dbReference>
<dbReference type="RefSeq" id="WP_153831821.1">
    <property type="nucleotide sequence ID" value="NZ_WJQR01000004.1"/>
</dbReference>
<dbReference type="GO" id="GO:0071555">
    <property type="term" value="P:cell wall organization"/>
    <property type="evidence" value="ECO:0007669"/>
    <property type="project" value="UniProtKB-KW"/>
</dbReference>
<sequence>MENFNVIELIKIFILSIVQGITEWLPVSSTGHMILIDEFLRLNLRPEFIEMFLVLVQLGSIFAVIVIYFTKLNPFSGKKTKEAQKQTWIIWFKVVVASIPAVIFGLILNDYMDEYFYNPWVVSVALIVYGFVFIWIENKHQGKHSLTIDSMDDLTYLHAFKIGLFQALSIIPGTSRSGSTIIGGLLIGMDRNVATEFSFYMSIPVMFGASFLKLVKFGFDFSQAELIYLLSGMLVAFIVSLIAIKFLLNYIRRNDFKVFGYYRIVLGSLVILYFLFN</sequence>
<keyword evidence="10 17" id="KW-1133">Transmembrane helix</keyword>
<comment type="similarity">
    <text evidence="2 17">Belongs to the UppP family.</text>
</comment>
<evidence type="ECO:0000256" key="3">
    <source>
        <dbReference type="ARBA" id="ARBA00012374"/>
    </source>
</evidence>
<comment type="function">
    <text evidence="17">Catalyzes the dephosphorylation of undecaprenyl diphosphate (UPP). Confers resistance to bacitracin.</text>
</comment>
<evidence type="ECO:0000256" key="9">
    <source>
        <dbReference type="ARBA" id="ARBA00022984"/>
    </source>
</evidence>
<dbReference type="NCBIfam" id="TIGR00753">
    <property type="entry name" value="undec_PP_bacA"/>
    <property type="match status" value="1"/>
</dbReference>
<accession>A0A844C1U4</accession>
<keyword evidence="9 17" id="KW-0573">Peptidoglycan synthesis</keyword>
<dbReference type="NCBIfam" id="NF001389">
    <property type="entry name" value="PRK00281.1-2"/>
    <property type="match status" value="1"/>
</dbReference>
<feature type="transmembrane region" description="Helical" evidence="17">
    <location>
        <begin position="48"/>
        <end position="69"/>
    </location>
</feature>
<name>A0A844C1U4_9LACT</name>
<feature type="transmembrane region" description="Helical" evidence="17">
    <location>
        <begin position="115"/>
        <end position="136"/>
    </location>
</feature>
<gene>
    <name evidence="17" type="primary">uppP</name>
    <name evidence="19" type="ORF">GF867_04015</name>
    <name evidence="18" type="ORF">GIY11_05770</name>
</gene>
<dbReference type="EMBL" id="WJQT01000003">
    <property type="protein sequence ID" value="MRJ46735.1"/>
    <property type="molecule type" value="Genomic_DNA"/>
</dbReference>
<evidence type="ECO:0000256" key="15">
    <source>
        <dbReference type="ARBA" id="ARBA00032932"/>
    </source>
</evidence>
<dbReference type="EMBL" id="WJQR01000004">
    <property type="protein sequence ID" value="MRI81521.1"/>
    <property type="molecule type" value="Genomic_DNA"/>
</dbReference>
<evidence type="ECO:0000256" key="16">
    <source>
        <dbReference type="ARBA" id="ARBA00047594"/>
    </source>
</evidence>
<keyword evidence="6 17" id="KW-0812">Transmembrane</keyword>
<feature type="transmembrane region" description="Helical" evidence="17">
    <location>
        <begin position="260"/>
        <end position="276"/>
    </location>
</feature>
<evidence type="ECO:0000256" key="2">
    <source>
        <dbReference type="ARBA" id="ARBA00010621"/>
    </source>
</evidence>
<dbReference type="InterPro" id="IPR003824">
    <property type="entry name" value="UppP"/>
</dbReference>
<protein>
    <recommendedName>
        <fullName evidence="4 17">Undecaprenyl-diphosphatase</fullName>
        <ecNumber evidence="3 17">3.6.1.27</ecNumber>
    </recommendedName>
    <alternativeName>
        <fullName evidence="15 17">Bacitracin resistance protein</fullName>
    </alternativeName>
    <alternativeName>
        <fullName evidence="14 17">Undecaprenyl pyrophosphate phosphatase</fullName>
    </alternativeName>
</protein>
<dbReference type="Proteomes" id="UP000440066">
    <property type="component" value="Unassembled WGS sequence"/>
</dbReference>
<dbReference type="GO" id="GO:0009252">
    <property type="term" value="P:peptidoglycan biosynthetic process"/>
    <property type="evidence" value="ECO:0007669"/>
    <property type="project" value="UniProtKB-KW"/>
</dbReference>
<proteinExistence type="inferred from homology"/>
<feature type="transmembrane region" description="Helical" evidence="17">
    <location>
        <begin position="197"/>
        <end position="215"/>
    </location>
</feature>
<comment type="catalytic activity">
    <reaction evidence="16 17">
        <text>di-trans,octa-cis-undecaprenyl diphosphate + H2O = di-trans,octa-cis-undecaprenyl phosphate + phosphate + H(+)</text>
        <dbReference type="Rhea" id="RHEA:28094"/>
        <dbReference type="ChEBI" id="CHEBI:15377"/>
        <dbReference type="ChEBI" id="CHEBI:15378"/>
        <dbReference type="ChEBI" id="CHEBI:43474"/>
        <dbReference type="ChEBI" id="CHEBI:58405"/>
        <dbReference type="ChEBI" id="CHEBI:60392"/>
        <dbReference type="EC" id="3.6.1.27"/>
    </reaction>
</comment>
<keyword evidence="13 17" id="KW-0961">Cell wall biogenesis/degradation</keyword>
<evidence type="ECO:0000313" key="19">
    <source>
        <dbReference type="EMBL" id="MRJ46735.1"/>
    </source>
</evidence>
<comment type="miscellaneous">
    <text evidence="17">Bacitracin is thought to be involved in the inhibition of peptidoglycan synthesis by sequestering undecaprenyl diphosphate, thereby reducing the pool of lipid carrier available.</text>
</comment>
<evidence type="ECO:0000256" key="11">
    <source>
        <dbReference type="ARBA" id="ARBA00023136"/>
    </source>
</evidence>
<evidence type="ECO:0000256" key="1">
    <source>
        <dbReference type="ARBA" id="ARBA00004651"/>
    </source>
</evidence>
<keyword evidence="8 17" id="KW-0133">Cell shape</keyword>
<evidence type="ECO:0000256" key="13">
    <source>
        <dbReference type="ARBA" id="ARBA00023316"/>
    </source>
</evidence>
<comment type="subcellular location">
    <subcellularLocation>
        <location evidence="1 17">Cell membrane</location>
        <topology evidence="1 17">Multi-pass membrane protein</topology>
    </subcellularLocation>
</comment>
<keyword evidence="12 17" id="KW-0046">Antibiotic resistance</keyword>
<feature type="transmembrane region" description="Helical" evidence="17">
    <location>
        <begin position="227"/>
        <end position="248"/>
    </location>
</feature>
<evidence type="ECO:0000256" key="7">
    <source>
        <dbReference type="ARBA" id="ARBA00022801"/>
    </source>
</evidence>
<dbReference type="GO" id="GO:0005886">
    <property type="term" value="C:plasma membrane"/>
    <property type="evidence" value="ECO:0007669"/>
    <property type="project" value="UniProtKB-SubCell"/>
</dbReference>
<evidence type="ECO:0000256" key="5">
    <source>
        <dbReference type="ARBA" id="ARBA00022475"/>
    </source>
</evidence>
<evidence type="ECO:0000256" key="12">
    <source>
        <dbReference type="ARBA" id="ARBA00023251"/>
    </source>
</evidence>
<evidence type="ECO:0000256" key="4">
    <source>
        <dbReference type="ARBA" id="ARBA00021581"/>
    </source>
</evidence>
<comment type="caution">
    <text evidence="18">The sequence shown here is derived from an EMBL/GenBank/DDBJ whole genome shotgun (WGS) entry which is preliminary data.</text>
</comment>
<keyword evidence="11 17" id="KW-0472">Membrane</keyword>
<feature type="transmembrane region" description="Helical" evidence="17">
    <location>
        <begin position="12"/>
        <end position="36"/>
    </location>
</feature>
<evidence type="ECO:0000313" key="18">
    <source>
        <dbReference type="EMBL" id="MRI81521.1"/>
    </source>
</evidence>
<dbReference type="NCBIfam" id="NF001391">
    <property type="entry name" value="PRK00281.1-5"/>
    <property type="match status" value="1"/>
</dbReference>
<evidence type="ECO:0000256" key="6">
    <source>
        <dbReference type="ARBA" id="ARBA00022692"/>
    </source>
</evidence>
<evidence type="ECO:0000256" key="14">
    <source>
        <dbReference type="ARBA" id="ARBA00032707"/>
    </source>
</evidence>
<dbReference type="PANTHER" id="PTHR30622:SF3">
    <property type="entry name" value="UNDECAPRENYL-DIPHOSPHATASE"/>
    <property type="match status" value="1"/>
</dbReference>